<protein>
    <submittedName>
        <fullName evidence="3">Uncharacterized protein</fullName>
    </submittedName>
</protein>
<proteinExistence type="predicted"/>
<feature type="transmembrane region" description="Helical" evidence="2">
    <location>
        <begin position="674"/>
        <end position="694"/>
    </location>
</feature>
<keyword evidence="4" id="KW-1185">Reference proteome</keyword>
<organism evidence="3 4">
    <name type="scientific">Tetraparma gracilis</name>
    <dbReference type="NCBI Taxonomy" id="2962635"/>
    <lineage>
        <taxon>Eukaryota</taxon>
        <taxon>Sar</taxon>
        <taxon>Stramenopiles</taxon>
        <taxon>Ochrophyta</taxon>
        <taxon>Bolidophyceae</taxon>
        <taxon>Parmales</taxon>
        <taxon>Triparmaceae</taxon>
        <taxon>Tetraparma</taxon>
    </lineage>
</organism>
<gene>
    <name evidence="3" type="ORF">TeGR_g9484</name>
</gene>
<accession>A0ABQ6MIA2</accession>
<feature type="transmembrane region" description="Helical" evidence="2">
    <location>
        <begin position="432"/>
        <end position="456"/>
    </location>
</feature>
<reference evidence="3 4" key="1">
    <citation type="journal article" date="2023" name="Commun. Biol.">
        <title>Genome analysis of Parmales, the sister group of diatoms, reveals the evolutionary specialization of diatoms from phago-mixotrophs to photoautotrophs.</title>
        <authorList>
            <person name="Ban H."/>
            <person name="Sato S."/>
            <person name="Yoshikawa S."/>
            <person name="Yamada K."/>
            <person name="Nakamura Y."/>
            <person name="Ichinomiya M."/>
            <person name="Sato N."/>
            <person name="Blanc-Mathieu R."/>
            <person name="Endo H."/>
            <person name="Kuwata A."/>
            <person name="Ogata H."/>
        </authorList>
    </citation>
    <scope>NUCLEOTIDE SEQUENCE [LARGE SCALE GENOMIC DNA]</scope>
</reference>
<dbReference type="SUPFAM" id="SSF55961">
    <property type="entry name" value="Bet v1-like"/>
    <property type="match status" value="1"/>
</dbReference>
<dbReference type="EMBL" id="BRYB01002853">
    <property type="protein sequence ID" value="GMI26526.1"/>
    <property type="molecule type" value="Genomic_DNA"/>
</dbReference>
<feature type="transmembrane region" description="Helical" evidence="2">
    <location>
        <begin position="534"/>
        <end position="556"/>
    </location>
</feature>
<sequence>MSNQVSPADPLAEARAKWIAAKIGDRALRAAFIRAVTDDTLDYSDAERKQIEEGLKMEAEVTNSSALKPIKMSTPLLEKAVAMTSKDGQHNIVQSSAIVRAPLMDVVAFMAGAEAEYMQIVMDERKSNVWKVLEHMNEHCFVLHWGLVFPSPLQNREAVLKCIFQALQGDCILSLESTEHDAAVRQGDVVRVQFKRLLRFSSVSPSLTRFTATSTFSIGGAVPKFVSDTLTTPAAVRSPINTIGYFLQVKETAELDAAGQDARALGQLLVHEMEPVRTKKRPEELEAKLHVFFYRTTVLREFADVHRWFPKMLFQVLRNKPSRPRTTQAKLTDFTERDAVITGRAMKMLMLSNATPDAAVDEWILTFPALQELETAHPYFRPFMNEITKHILSVADFGLKMRLFSGAGLSIFDLVSDVYMIVVFLGSEETRGVAHVNIVCVALSLGIQLLLVWLVNRKRSWRRIAREVLYVVTFCKPGIDAARVAAGNENDDGLATLDPLAELAISKAAEMVFESIPAAIIQTRAFIVSKERTTLALVSIIISCCTTGFAAATMWYDFDTSPAKQTSCPRLAGATPNTSRGPFFVLLVVSGALQVVAKSFSSALLFIANPNYFIAYTATDHVLYQLYRIARCDHLHFAPGINAPNSFLWRICEKTVVDFTSCWLFRSPIMMHGCYFLFNQLTTFASVFASVYLYTSMGHEHLPAQMLWISAGSISAAWALAYLSLVLMVKPEWRRSFWSTETISQYAHAIFHDNEDDEHRMAIFDFQQCKWEPSKDEVRAFTLANWARWKEETPAWFDDAMIARVPDEYIPIAALASLNAAAHGGQRRRSSLGLAGSVRESARKSSVSNEIES</sequence>
<dbReference type="Proteomes" id="UP001165060">
    <property type="component" value="Unassembled WGS sequence"/>
</dbReference>
<name>A0ABQ6MIA2_9STRA</name>
<keyword evidence="2" id="KW-0472">Membrane</keyword>
<dbReference type="Gene3D" id="3.30.530.20">
    <property type="match status" value="1"/>
</dbReference>
<evidence type="ECO:0000313" key="3">
    <source>
        <dbReference type="EMBL" id="GMI26526.1"/>
    </source>
</evidence>
<keyword evidence="2" id="KW-1133">Transmembrane helix</keyword>
<evidence type="ECO:0000256" key="2">
    <source>
        <dbReference type="SAM" id="Phobius"/>
    </source>
</evidence>
<dbReference type="InterPro" id="IPR023393">
    <property type="entry name" value="START-like_dom_sf"/>
</dbReference>
<feature type="region of interest" description="Disordered" evidence="1">
    <location>
        <begin position="832"/>
        <end position="853"/>
    </location>
</feature>
<comment type="caution">
    <text evidence="3">The sequence shown here is derived from an EMBL/GenBank/DDBJ whole genome shotgun (WGS) entry which is preliminary data.</text>
</comment>
<keyword evidence="2" id="KW-0812">Transmembrane</keyword>
<evidence type="ECO:0000256" key="1">
    <source>
        <dbReference type="SAM" id="MobiDB-lite"/>
    </source>
</evidence>
<evidence type="ECO:0000313" key="4">
    <source>
        <dbReference type="Proteomes" id="UP001165060"/>
    </source>
</evidence>
<feature type="transmembrane region" description="Helical" evidence="2">
    <location>
        <begin position="583"/>
        <end position="607"/>
    </location>
</feature>
<feature type="compositionally biased region" description="Polar residues" evidence="1">
    <location>
        <begin position="844"/>
        <end position="853"/>
    </location>
</feature>
<feature type="transmembrane region" description="Helical" evidence="2">
    <location>
        <begin position="706"/>
        <end position="729"/>
    </location>
</feature>